<dbReference type="GeneID" id="92006714"/>
<keyword evidence="3" id="KW-1185">Reference proteome</keyword>
<feature type="compositionally biased region" description="Basic and acidic residues" evidence="1">
    <location>
        <begin position="73"/>
        <end position="82"/>
    </location>
</feature>
<sequence>MNDYLYDPHFFEEAFLQEPDSMVPQGDAWDASSLLPADYGWGDVGGFEAESSEGQAFVAGEESNKAPSAGPRVIEDGRINHG</sequence>
<evidence type="ECO:0000313" key="2">
    <source>
        <dbReference type="EMBL" id="KAL0263648.1"/>
    </source>
</evidence>
<evidence type="ECO:0000313" key="3">
    <source>
        <dbReference type="Proteomes" id="UP001430584"/>
    </source>
</evidence>
<protein>
    <submittedName>
        <fullName evidence="2">Uncharacterized protein</fullName>
    </submittedName>
</protein>
<dbReference type="RefSeq" id="XP_066636677.1">
    <property type="nucleotide sequence ID" value="XM_066774110.1"/>
</dbReference>
<accession>A0ABR3CSQ4</accession>
<name>A0ABR3CSQ4_9PEZI</name>
<comment type="caution">
    <text evidence="2">The sequence shown here is derived from an EMBL/GenBank/DDBJ whole genome shotgun (WGS) entry which is preliminary data.</text>
</comment>
<proteinExistence type="predicted"/>
<dbReference type="Proteomes" id="UP001430584">
    <property type="component" value="Unassembled WGS sequence"/>
</dbReference>
<evidence type="ECO:0000256" key="1">
    <source>
        <dbReference type="SAM" id="MobiDB-lite"/>
    </source>
</evidence>
<gene>
    <name evidence="2" type="ORF">SLS55_002629</name>
</gene>
<organism evidence="2 3">
    <name type="scientific">Diplodia seriata</name>
    <dbReference type="NCBI Taxonomy" id="420778"/>
    <lineage>
        <taxon>Eukaryota</taxon>
        <taxon>Fungi</taxon>
        <taxon>Dikarya</taxon>
        <taxon>Ascomycota</taxon>
        <taxon>Pezizomycotina</taxon>
        <taxon>Dothideomycetes</taxon>
        <taxon>Dothideomycetes incertae sedis</taxon>
        <taxon>Botryosphaeriales</taxon>
        <taxon>Botryosphaeriaceae</taxon>
        <taxon>Diplodia</taxon>
    </lineage>
</organism>
<feature type="region of interest" description="Disordered" evidence="1">
    <location>
        <begin position="58"/>
        <end position="82"/>
    </location>
</feature>
<dbReference type="EMBL" id="JAJVCZ030000002">
    <property type="protein sequence ID" value="KAL0263648.1"/>
    <property type="molecule type" value="Genomic_DNA"/>
</dbReference>
<reference evidence="2 3" key="1">
    <citation type="submission" date="2024-02" db="EMBL/GenBank/DDBJ databases">
        <title>De novo assembly and annotation of 12 fungi associated with fruit tree decline syndrome in Ontario, Canada.</title>
        <authorList>
            <person name="Sulman M."/>
            <person name="Ellouze W."/>
            <person name="Ilyukhin E."/>
        </authorList>
    </citation>
    <scope>NUCLEOTIDE SEQUENCE [LARGE SCALE GENOMIC DNA]</scope>
    <source>
        <strain evidence="2 3">FDS-637</strain>
    </source>
</reference>